<name>A0A1Q9DYI0_SYMMI</name>
<feature type="region of interest" description="Disordered" evidence="2">
    <location>
        <begin position="404"/>
        <end position="424"/>
    </location>
</feature>
<dbReference type="Proteomes" id="UP000186817">
    <property type="component" value="Unassembled WGS sequence"/>
</dbReference>
<evidence type="ECO:0000256" key="1">
    <source>
        <dbReference type="PROSITE-ProRule" id="PRU00453"/>
    </source>
</evidence>
<dbReference type="CDD" id="cd23024">
    <property type="entry name" value="zf-HIT_ZNHIT2-3"/>
    <property type="match status" value="1"/>
</dbReference>
<dbReference type="InterPro" id="IPR007529">
    <property type="entry name" value="Znf_HIT"/>
</dbReference>
<keyword evidence="3" id="KW-0812">Transmembrane</keyword>
<accession>A0A1Q9DYI0</accession>
<organism evidence="5 6">
    <name type="scientific">Symbiodinium microadriaticum</name>
    <name type="common">Dinoflagellate</name>
    <name type="synonym">Zooxanthella microadriatica</name>
    <dbReference type="NCBI Taxonomy" id="2951"/>
    <lineage>
        <taxon>Eukaryota</taxon>
        <taxon>Sar</taxon>
        <taxon>Alveolata</taxon>
        <taxon>Dinophyceae</taxon>
        <taxon>Suessiales</taxon>
        <taxon>Symbiodiniaceae</taxon>
        <taxon>Symbiodinium</taxon>
    </lineage>
</organism>
<feature type="domain" description="HIT-type" evidence="4">
    <location>
        <begin position="5"/>
        <end position="37"/>
    </location>
</feature>
<keyword evidence="3" id="KW-1133">Transmembrane helix</keyword>
<evidence type="ECO:0000259" key="4">
    <source>
        <dbReference type="PROSITE" id="PS51083"/>
    </source>
</evidence>
<dbReference type="PANTHER" id="PTHR15555">
    <property type="entry name" value="ZINC FINGER HIT DOMAIN CONTAINING PROTEIN 2 PROTEIN FON -RELATED"/>
    <property type="match status" value="1"/>
</dbReference>
<dbReference type="InterPro" id="IPR036938">
    <property type="entry name" value="PAP2/HPO_sf"/>
</dbReference>
<dbReference type="InterPro" id="IPR000326">
    <property type="entry name" value="PAP2/HPO"/>
</dbReference>
<dbReference type="GO" id="GO:0008270">
    <property type="term" value="F:zinc ion binding"/>
    <property type="evidence" value="ECO:0007669"/>
    <property type="project" value="UniProtKB-UniRule"/>
</dbReference>
<dbReference type="SUPFAM" id="SSF48317">
    <property type="entry name" value="Acid phosphatase/Vanadium-dependent haloperoxidase"/>
    <property type="match status" value="1"/>
</dbReference>
<evidence type="ECO:0000313" key="5">
    <source>
        <dbReference type="EMBL" id="OLQ00222.1"/>
    </source>
</evidence>
<comment type="caution">
    <text evidence="5">The sequence shown here is derived from an EMBL/GenBank/DDBJ whole genome shotgun (WGS) entry which is preliminary data.</text>
</comment>
<keyword evidence="1" id="KW-0479">Metal-binding</keyword>
<keyword evidence="1" id="KW-0863">Zinc-finger</keyword>
<protein>
    <submittedName>
        <fullName evidence="5">Zinc finger HIT domain-containing protein 2</fullName>
    </submittedName>
</protein>
<dbReference type="Gene3D" id="1.20.144.10">
    <property type="entry name" value="Phosphatidic acid phosphatase type 2/haloperoxidase"/>
    <property type="match status" value="1"/>
</dbReference>
<dbReference type="Pfam" id="PF04438">
    <property type="entry name" value="zf-HIT"/>
    <property type="match status" value="1"/>
</dbReference>
<keyword evidence="3" id="KW-0472">Membrane</keyword>
<evidence type="ECO:0000256" key="2">
    <source>
        <dbReference type="SAM" id="MobiDB-lite"/>
    </source>
</evidence>
<keyword evidence="6" id="KW-1185">Reference proteome</keyword>
<dbReference type="Gene3D" id="3.30.60.190">
    <property type="match status" value="1"/>
</dbReference>
<evidence type="ECO:0000313" key="6">
    <source>
        <dbReference type="Proteomes" id="UP000186817"/>
    </source>
</evidence>
<reference evidence="5 6" key="1">
    <citation type="submission" date="2016-02" db="EMBL/GenBank/DDBJ databases">
        <title>Genome analysis of coral dinoflagellate symbionts highlights evolutionary adaptations to a symbiotic lifestyle.</title>
        <authorList>
            <person name="Aranda M."/>
            <person name="Li Y."/>
            <person name="Liew Y.J."/>
            <person name="Baumgarten S."/>
            <person name="Simakov O."/>
            <person name="Wilson M."/>
            <person name="Piel J."/>
            <person name="Ashoor H."/>
            <person name="Bougouffa S."/>
            <person name="Bajic V.B."/>
            <person name="Ryu T."/>
            <person name="Ravasi T."/>
            <person name="Bayer T."/>
            <person name="Micklem G."/>
            <person name="Kim H."/>
            <person name="Bhak J."/>
            <person name="Lajeunesse T.C."/>
            <person name="Voolstra C.R."/>
        </authorList>
    </citation>
    <scope>NUCLEOTIDE SEQUENCE [LARGE SCALE GENOMIC DNA]</scope>
    <source>
        <strain evidence="5 6">CCMP2467</strain>
    </source>
</reference>
<evidence type="ECO:0000256" key="3">
    <source>
        <dbReference type="SAM" id="Phobius"/>
    </source>
</evidence>
<dbReference type="Pfam" id="PF01569">
    <property type="entry name" value="PAP2"/>
    <property type="match status" value="1"/>
</dbReference>
<dbReference type="PROSITE" id="PS51083">
    <property type="entry name" value="ZF_HIT"/>
    <property type="match status" value="1"/>
</dbReference>
<dbReference type="OrthoDB" id="436745at2759"/>
<dbReference type="SUPFAM" id="SSF144232">
    <property type="entry name" value="HIT/MYND zinc finger-like"/>
    <property type="match status" value="1"/>
</dbReference>
<feature type="compositionally biased region" description="Acidic residues" evidence="2">
    <location>
        <begin position="769"/>
        <end position="781"/>
    </location>
</feature>
<feature type="region of interest" description="Disordered" evidence="2">
    <location>
        <begin position="769"/>
        <end position="798"/>
    </location>
</feature>
<dbReference type="PANTHER" id="PTHR15555:SF0">
    <property type="entry name" value="ZINC FINGER HIT DOMAIN-CONTAINING PROTEIN 2"/>
    <property type="match status" value="1"/>
</dbReference>
<dbReference type="EMBL" id="LSRX01000334">
    <property type="protein sequence ID" value="OLQ00222.1"/>
    <property type="molecule type" value="Genomic_DNA"/>
</dbReference>
<sequence length="1112" mass="120809">MRPVCSVCIRAEARYTCPRCQAAYCSLDCYQAHGSKCTESFYKSQVEEELRSHKVSEEEKRHLEKVMASLARLDAASDDEDEADADLACHEGKSNIRKYFALCHAAVFCAMASLSRLLDLDVYLTRQAQSLSLGWLEVLVYPGSLAFSWEGVGISLTLAGLCYGFQPLRMVLFALCYGQVLNRVLKLVFQRERPVPPDDVKRMFRTIIITDTHADGASFPSGDTMAGSVTGASLALAGCGSGWWLLGLYVGFGRVYFLAHHWLDVIAGYAEGCAVSLLAAKVIRMHQEGFDTRQLMGLLAAGVGLGMAMKLTKRLYSGPAKPLPAASRWEAEDEGDASEKRLEMLAELAASGELRLEDLTEEEAESFRVALKSGDLGRALGAWQPWWQKVAAVDLLSLDEDDAPGLEGDESLHQDPPRHLCCSADGSRQAHPSVVFTVLEALFAYVHTLRAFNGDWRWDPLQAAAHMFHLGKGIWAHQVHESATSTLQALWQLASKLPGGGFGASFDRHCVGDVATILSRGVGSCARALREATDLATAAADAAEEGQVRGAARLRRGVKKLDFLTSFAWHHPEALGADLAAQVQALEEVLQGYGQRLEDVSKRHSARTAGIALPERLGRASGANGLALGATALDDFVAPEEVPVNSPVSFAARLHNQSSMPQSCTRVVPTDAVENASVASECLAWCRDSLGPGSGLPFAFSPWHWRHMKEAGEAVETSFKTCWKVETAAWALGWCPSNWQMYLAAVLYGSVSSIAILCFQWKNWDEESESDESEESEAEDSESQRRLRHRPDYVAPDDEGFEAGSPFAASRRHKPPFCCIGINSDNEGAKCQLRLSCFFMLFEPALDILSILMFLRRGQPIYAAVVGTSVAISCALERDLFQIRGAAAMAASLRRGFATPLLYEHQVLEIVESSGSTIVQCYAALRMDLTAGASLSTVCTLIASAGCSLLLSLPQAVRAASVLGGVYLDDYYEQEKRKAGVQALWRYLPSALCMSVAELALILGRHNDGQFASPWSLILQMPSWELFLSALFLLGGLVLGVFACCLICGFMCFVSGATAVHALVAKETALGADLAAQVQAPEEVLQGYGQRLEDVSKRHSARTDGIALPERS</sequence>
<keyword evidence="1" id="KW-0862">Zinc</keyword>
<proteinExistence type="predicted"/>
<dbReference type="AlphaFoldDB" id="A0A1Q9DYI0"/>
<dbReference type="InterPro" id="IPR039646">
    <property type="entry name" value="ZNHIT2"/>
</dbReference>
<gene>
    <name evidence="5" type="primary">Znhit2</name>
    <name evidence="5" type="ORF">AK812_SmicGene17118</name>
</gene>
<dbReference type="SMART" id="SM00014">
    <property type="entry name" value="acidPPc"/>
    <property type="match status" value="1"/>
</dbReference>
<feature type="transmembrane region" description="Helical" evidence="3">
    <location>
        <begin position="1026"/>
        <end position="1054"/>
    </location>
</feature>